<dbReference type="AlphaFoldDB" id="A0A3N4Q3N6"/>
<sequence>MSRGWLLSLTLLLPAGLSAQSKKPLDHSVYDSWQSIGTKTVSNNGKWVAYTITPQEGDATLVIRNLKTGGDMKFPRGAAPVFTEDSRYAVFGIKPPFREVRQARIKKKTPDQMPKDSMGLLLLSDDKGVYLPIANVRSFKTPEKGSGVIAYLQDAPKTDTAKNAKKPAARDTDADEDTPGKPGGAEAGTLMIVYTNNGGTDSVKYVTSYTISKPGNKIAIVVNPPKKDSLAKPCVLLWDVAARKADTISRGHGSFAQFAFDEKGTQLAYAGSRDSAKAAQKFYSLYYYQKGADSAELRVKPSTAGMPAKWAVSENGAISFSKSGHALFFGTAPVAPPKDTTIVDFEVAKVDIWHYKDDYLQTMQLKNLDRDLKKSYAAAYFPKEQQLVQLADQEIETFVPLNEGDHTYGIGYTDINNRVEMQWKGNTVKSAYLINIRTGQRKLIKENLAGYYFPSPKGKFLLWFDLPQGQWFTYETATGTTRNISAGFPVKLADEEMDMPDYPRPYMPSGWLEDDKYVYINDRYDIWQTDPLGKTAPVMITQGLGRKTRTELRYERLDKEERFFTPKQTLLLRAFNDSTRYAGYYSLQLGSKNGPKEIVTGPYSYLGIEKAKNAPIYVFQRQNYIASPDVYAGADIATAARLSAINPQQAQYNWGTAELFSWTTYNGKTTEGIVYKPEDFDPNKKYPVLIYFYEKLTDGLYTYQAPAPTPSRLNISFFVSRGYVVLAPDIRYETGKPGKSAYDYIVSGAEALARNPWIDKANMGIQGQSWGGYQVCYLITATPMFKAAWAGAPVSNMTSAYGGIRWESGMNRQFQYEHTQSRIGATLWDKPELYIENSPLFHLPKVTTPLAIMANDADGAVPWYQGIEMFTGLRRLGKPVWMLNYNNEAHNLVQRQNRKDIQIREQQFFDHFLKGAPAPQWIKTGVPAVEKGRNWGFGE</sequence>
<dbReference type="SUPFAM" id="SSF82171">
    <property type="entry name" value="DPP6 N-terminal domain-like"/>
    <property type="match status" value="1"/>
</dbReference>
<keyword evidence="6" id="KW-1185">Reference proteome</keyword>
<dbReference type="PANTHER" id="PTHR42776">
    <property type="entry name" value="SERINE PEPTIDASE S9 FAMILY MEMBER"/>
    <property type="match status" value="1"/>
</dbReference>
<evidence type="ECO:0000256" key="3">
    <source>
        <dbReference type="SAM" id="SignalP"/>
    </source>
</evidence>
<feature type="chain" id="PRO_5018281422" evidence="3">
    <location>
        <begin position="20"/>
        <end position="939"/>
    </location>
</feature>
<feature type="compositionally biased region" description="Basic and acidic residues" evidence="2">
    <location>
        <begin position="159"/>
        <end position="172"/>
    </location>
</feature>
<reference evidence="5 6" key="1">
    <citation type="submission" date="2018-11" db="EMBL/GenBank/DDBJ databases">
        <title>Chitinophaga lutea sp.nov., isolate from arsenic contaminated soil.</title>
        <authorList>
            <person name="Zong Y."/>
        </authorList>
    </citation>
    <scope>NUCLEOTIDE SEQUENCE [LARGE SCALE GENOMIC DNA]</scope>
    <source>
        <strain evidence="5 6">ZY74</strain>
    </source>
</reference>
<dbReference type="Gene3D" id="3.40.50.1820">
    <property type="entry name" value="alpha/beta hydrolase"/>
    <property type="match status" value="1"/>
</dbReference>
<dbReference type="Proteomes" id="UP000278351">
    <property type="component" value="Unassembled WGS sequence"/>
</dbReference>
<feature type="region of interest" description="Disordered" evidence="2">
    <location>
        <begin position="159"/>
        <end position="187"/>
    </location>
</feature>
<comment type="caution">
    <text evidence="5">The sequence shown here is derived from an EMBL/GenBank/DDBJ whole genome shotgun (WGS) entry which is preliminary data.</text>
</comment>
<proteinExistence type="predicted"/>
<feature type="signal peptide" evidence="3">
    <location>
        <begin position="1"/>
        <end position="19"/>
    </location>
</feature>
<dbReference type="EMBL" id="RPDH01000001">
    <property type="protein sequence ID" value="RPE12081.1"/>
    <property type="molecule type" value="Genomic_DNA"/>
</dbReference>
<feature type="domain" description="Peptidase S9 prolyl oligopeptidase catalytic" evidence="4">
    <location>
        <begin position="713"/>
        <end position="914"/>
    </location>
</feature>
<dbReference type="GO" id="GO:0004252">
    <property type="term" value="F:serine-type endopeptidase activity"/>
    <property type="evidence" value="ECO:0007669"/>
    <property type="project" value="TreeGrafter"/>
</dbReference>
<dbReference type="OrthoDB" id="9812921at2"/>
<keyword evidence="3" id="KW-0732">Signal</keyword>
<evidence type="ECO:0000313" key="6">
    <source>
        <dbReference type="Proteomes" id="UP000278351"/>
    </source>
</evidence>
<dbReference type="InterPro" id="IPR001375">
    <property type="entry name" value="Peptidase_S9_cat"/>
</dbReference>
<organism evidence="5 6">
    <name type="scientific">Chitinophaga lutea</name>
    <dbReference type="NCBI Taxonomy" id="2488634"/>
    <lineage>
        <taxon>Bacteria</taxon>
        <taxon>Pseudomonadati</taxon>
        <taxon>Bacteroidota</taxon>
        <taxon>Chitinophagia</taxon>
        <taxon>Chitinophagales</taxon>
        <taxon>Chitinophagaceae</taxon>
        <taxon>Chitinophaga</taxon>
    </lineage>
</organism>
<gene>
    <name evidence="5" type="ORF">EGT74_00545</name>
</gene>
<evidence type="ECO:0000256" key="1">
    <source>
        <dbReference type="ARBA" id="ARBA00022801"/>
    </source>
</evidence>
<dbReference type="SUPFAM" id="SSF53474">
    <property type="entry name" value="alpha/beta-Hydrolases"/>
    <property type="match status" value="1"/>
</dbReference>
<dbReference type="Pfam" id="PF00326">
    <property type="entry name" value="Peptidase_S9"/>
    <property type="match status" value="1"/>
</dbReference>
<protein>
    <submittedName>
        <fullName evidence="5">S9 family peptidase</fullName>
    </submittedName>
</protein>
<dbReference type="InterPro" id="IPR029058">
    <property type="entry name" value="AB_hydrolase_fold"/>
</dbReference>
<name>A0A3N4Q3N6_9BACT</name>
<dbReference type="PANTHER" id="PTHR42776:SF27">
    <property type="entry name" value="DIPEPTIDYL PEPTIDASE FAMILY MEMBER 6"/>
    <property type="match status" value="1"/>
</dbReference>
<evidence type="ECO:0000313" key="5">
    <source>
        <dbReference type="EMBL" id="RPE12081.1"/>
    </source>
</evidence>
<evidence type="ECO:0000259" key="4">
    <source>
        <dbReference type="Pfam" id="PF00326"/>
    </source>
</evidence>
<evidence type="ECO:0000256" key="2">
    <source>
        <dbReference type="SAM" id="MobiDB-lite"/>
    </source>
</evidence>
<keyword evidence="1" id="KW-0378">Hydrolase</keyword>
<accession>A0A3N4Q3N6</accession>
<dbReference type="GO" id="GO:0006508">
    <property type="term" value="P:proteolysis"/>
    <property type="evidence" value="ECO:0007669"/>
    <property type="project" value="InterPro"/>
</dbReference>